<keyword evidence="3" id="KW-1185">Reference proteome</keyword>
<gene>
    <name evidence="2" type="ORF">GCM10010946_17460</name>
</gene>
<dbReference type="Gene3D" id="1.20.58.1000">
    <property type="entry name" value="Metal-sensitive repressor, helix protomer"/>
    <property type="match status" value="1"/>
</dbReference>
<dbReference type="Pfam" id="PF02583">
    <property type="entry name" value="Trns_repr_metal"/>
    <property type="match status" value="1"/>
</dbReference>
<proteinExistence type="inferred from homology"/>
<dbReference type="PANTHER" id="PTHR33677">
    <property type="entry name" value="TRANSCRIPTIONAL REPRESSOR FRMR-RELATED"/>
    <property type="match status" value="1"/>
</dbReference>
<dbReference type="Proteomes" id="UP000653343">
    <property type="component" value="Unassembled WGS sequence"/>
</dbReference>
<evidence type="ECO:0000256" key="1">
    <source>
        <dbReference type="ARBA" id="ARBA00005260"/>
    </source>
</evidence>
<dbReference type="PANTHER" id="PTHR33677:SF5">
    <property type="entry name" value="TRANSCRIPTIONAL REPRESSOR FRMR"/>
    <property type="match status" value="1"/>
</dbReference>
<dbReference type="InterPro" id="IPR003735">
    <property type="entry name" value="Metal_Tscrpt_repr"/>
</dbReference>
<dbReference type="EMBL" id="BMYU01000003">
    <property type="protein sequence ID" value="GGX39500.1"/>
    <property type="molecule type" value="Genomic_DNA"/>
</dbReference>
<accession>A0ABQ2XYK2</accession>
<name>A0ABQ2XYK2_9BURK</name>
<comment type="similarity">
    <text evidence="1">Belongs to the FrmR/RcnR family.</text>
</comment>
<reference evidence="3" key="1">
    <citation type="journal article" date="2019" name="Int. J. Syst. Evol. Microbiol.">
        <title>The Global Catalogue of Microorganisms (GCM) 10K type strain sequencing project: providing services to taxonomists for standard genome sequencing and annotation.</title>
        <authorList>
            <consortium name="The Broad Institute Genomics Platform"/>
            <consortium name="The Broad Institute Genome Sequencing Center for Infectious Disease"/>
            <person name="Wu L."/>
            <person name="Ma J."/>
        </authorList>
    </citation>
    <scope>NUCLEOTIDE SEQUENCE [LARGE SCALE GENOMIC DNA]</scope>
    <source>
        <strain evidence="3">KCTC 23917</strain>
    </source>
</reference>
<dbReference type="InterPro" id="IPR038390">
    <property type="entry name" value="Metal_Tscrpt_repr_sf"/>
</dbReference>
<sequence>MTSEHTPSPVSEISGALQATQRKDLLHRLARVEGQIRGIQKLIAQEQPADQELVAQQMLAARKALDKSYALLLSYAVQNACPDDADSWQQQQQRIARLLEKFA</sequence>
<protein>
    <recommendedName>
        <fullName evidence="4">DNA-binding FrmR family transcriptional regulator</fullName>
    </recommendedName>
</protein>
<dbReference type="RefSeq" id="WP_189356720.1">
    <property type="nucleotide sequence ID" value="NZ_BMYU01000003.1"/>
</dbReference>
<evidence type="ECO:0000313" key="2">
    <source>
        <dbReference type="EMBL" id="GGX39500.1"/>
    </source>
</evidence>
<comment type="caution">
    <text evidence="2">The sequence shown here is derived from an EMBL/GenBank/DDBJ whole genome shotgun (WGS) entry which is preliminary data.</text>
</comment>
<evidence type="ECO:0000313" key="3">
    <source>
        <dbReference type="Proteomes" id="UP000653343"/>
    </source>
</evidence>
<evidence type="ECO:0008006" key="4">
    <source>
        <dbReference type="Google" id="ProtNLM"/>
    </source>
</evidence>
<organism evidence="2 3">
    <name type="scientific">Undibacterium squillarum</name>
    <dbReference type="NCBI Taxonomy" id="1131567"/>
    <lineage>
        <taxon>Bacteria</taxon>
        <taxon>Pseudomonadati</taxon>
        <taxon>Pseudomonadota</taxon>
        <taxon>Betaproteobacteria</taxon>
        <taxon>Burkholderiales</taxon>
        <taxon>Oxalobacteraceae</taxon>
        <taxon>Undibacterium</taxon>
    </lineage>
</organism>